<organism evidence="2 3">
    <name type="scientific">Zizania palustris</name>
    <name type="common">Northern wild rice</name>
    <dbReference type="NCBI Taxonomy" id="103762"/>
    <lineage>
        <taxon>Eukaryota</taxon>
        <taxon>Viridiplantae</taxon>
        <taxon>Streptophyta</taxon>
        <taxon>Embryophyta</taxon>
        <taxon>Tracheophyta</taxon>
        <taxon>Spermatophyta</taxon>
        <taxon>Magnoliopsida</taxon>
        <taxon>Liliopsida</taxon>
        <taxon>Poales</taxon>
        <taxon>Poaceae</taxon>
        <taxon>BOP clade</taxon>
        <taxon>Oryzoideae</taxon>
        <taxon>Oryzeae</taxon>
        <taxon>Zizaniinae</taxon>
        <taxon>Zizania</taxon>
    </lineage>
</organism>
<name>A0A8J5WN54_ZIZPA</name>
<reference evidence="2" key="1">
    <citation type="journal article" date="2021" name="bioRxiv">
        <title>Whole Genome Assembly and Annotation of Northern Wild Rice, Zizania palustris L., Supports a Whole Genome Duplication in the Zizania Genus.</title>
        <authorList>
            <person name="Haas M."/>
            <person name="Kono T."/>
            <person name="Macchietto M."/>
            <person name="Millas R."/>
            <person name="McGilp L."/>
            <person name="Shao M."/>
            <person name="Duquette J."/>
            <person name="Hirsch C.N."/>
            <person name="Kimball J."/>
        </authorList>
    </citation>
    <scope>NUCLEOTIDE SEQUENCE</scope>
    <source>
        <tissue evidence="2">Fresh leaf tissue</tissue>
    </source>
</reference>
<dbReference type="AlphaFoldDB" id="A0A8J5WN54"/>
<feature type="region of interest" description="Disordered" evidence="1">
    <location>
        <begin position="16"/>
        <end position="43"/>
    </location>
</feature>
<proteinExistence type="predicted"/>
<reference evidence="2" key="2">
    <citation type="submission" date="2021-02" db="EMBL/GenBank/DDBJ databases">
        <authorList>
            <person name="Kimball J.A."/>
            <person name="Haas M.W."/>
            <person name="Macchietto M."/>
            <person name="Kono T."/>
            <person name="Duquette J."/>
            <person name="Shao M."/>
        </authorList>
    </citation>
    <scope>NUCLEOTIDE SEQUENCE</scope>
    <source>
        <tissue evidence="2">Fresh leaf tissue</tissue>
    </source>
</reference>
<evidence type="ECO:0000313" key="3">
    <source>
        <dbReference type="Proteomes" id="UP000729402"/>
    </source>
</evidence>
<feature type="compositionally biased region" description="Gly residues" evidence="1">
    <location>
        <begin position="29"/>
        <end position="41"/>
    </location>
</feature>
<dbReference type="EMBL" id="JAAALK010000080">
    <property type="protein sequence ID" value="KAG8091569.1"/>
    <property type="molecule type" value="Genomic_DNA"/>
</dbReference>
<comment type="caution">
    <text evidence="2">The sequence shown here is derived from an EMBL/GenBank/DDBJ whole genome shotgun (WGS) entry which is preliminary data.</text>
</comment>
<keyword evidence="3" id="KW-1185">Reference proteome</keyword>
<gene>
    <name evidence="2" type="ORF">GUJ93_ZPchr0012g19975</name>
</gene>
<evidence type="ECO:0000313" key="2">
    <source>
        <dbReference type="EMBL" id="KAG8091569.1"/>
    </source>
</evidence>
<accession>A0A8J5WN54</accession>
<dbReference type="Proteomes" id="UP000729402">
    <property type="component" value="Unassembled WGS sequence"/>
</dbReference>
<evidence type="ECO:0000256" key="1">
    <source>
        <dbReference type="SAM" id="MobiDB-lite"/>
    </source>
</evidence>
<protein>
    <submittedName>
        <fullName evidence="2">Uncharacterized protein</fullName>
    </submittedName>
</protein>
<sequence length="146" mass="15666">MLCSLYLRAEEATDQRQRAAGQARRQSRGGEGQAAGTGAPGGRQPAASALAGWLLCGLRLCLRPASVPLVSRIRERLSGAWGRWPLGLGWASSGWRLAGRRASGAWGPGGDRRRRNKLAMAHGAPTRRQAGKAKRHCGRNWGFGEN</sequence>